<dbReference type="AlphaFoldDB" id="A0A7W7CKR6"/>
<protein>
    <submittedName>
        <fullName evidence="2">Uncharacterized protein</fullName>
    </submittedName>
</protein>
<gene>
    <name evidence="2" type="ORF">HNR67_007392</name>
</gene>
<name>A0A7W7CKR6_9PSEU</name>
<dbReference type="RefSeq" id="WP_185007725.1">
    <property type="nucleotide sequence ID" value="NZ_BAAAUI010000051.1"/>
</dbReference>
<proteinExistence type="predicted"/>
<dbReference type="EMBL" id="JACHMH010000001">
    <property type="protein sequence ID" value="MBB4681274.1"/>
    <property type="molecule type" value="Genomic_DNA"/>
</dbReference>
<evidence type="ECO:0000256" key="1">
    <source>
        <dbReference type="SAM" id="MobiDB-lite"/>
    </source>
</evidence>
<comment type="caution">
    <text evidence="2">The sequence shown here is derived from an EMBL/GenBank/DDBJ whole genome shotgun (WGS) entry which is preliminary data.</text>
</comment>
<accession>A0A7W7CKR6</accession>
<reference evidence="2 3" key="1">
    <citation type="submission" date="2020-08" db="EMBL/GenBank/DDBJ databases">
        <title>Sequencing the genomes of 1000 actinobacteria strains.</title>
        <authorList>
            <person name="Klenk H.-P."/>
        </authorList>
    </citation>
    <scope>NUCLEOTIDE SEQUENCE [LARGE SCALE GENOMIC DNA]</scope>
    <source>
        <strain evidence="2 3">DSM 44230</strain>
    </source>
</reference>
<evidence type="ECO:0000313" key="3">
    <source>
        <dbReference type="Proteomes" id="UP000533598"/>
    </source>
</evidence>
<evidence type="ECO:0000313" key="2">
    <source>
        <dbReference type="EMBL" id="MBB4681274.1"/>
    </source>
</evidence>
<dbReference type="Proteomes" id="UP000533598">
    <property type="component" value="Unassembled WGS sequence"/>
</dbReference>
<feature type="region of interest" description="Disordered" evidence="1">
    <location>
        <begin position="115"/>
        <end position="137"/>
    </location>
</feature>
<organism evidence="2 3">
    <name type="scientific">Crossiella cryophila</name>
    <dbReference type="NCBI Taxonomy" id="43355"/>
    <lineage>
        <taxon>Bacteria</taxon>
        <taxon>Bacillati</taxon>
        <taxon>Actinomycetota</taxon>
        <taxon>Actinomycetes</taxon>
        <taxon>Pseudonocardiales</taxon>
        <taxon>Pseudonocardiaceae</taxon>
        <taxon>Crossiella</taxon>
    </lineage>
</organism>
<sequence length="137" mass="15194">MREHRGRDTLELNARTYAEAEQTQISTHQSRLSTLAEALTRVPPVLRDAGEHLTRLQTSLRTAGSVDAEAAAAPRRLTQVRQCWDSLSIADRETLLASTPMVMAVPSWQWATPTPPPTWPPWCPAPSPDSPVPRPPR</sequence>
<keyword evidence="3" id="KW-1185">Reference proteome</keyword>